<evidence type="ECO:0000256" key="3">
    <source>
        <dbReference type="ARBA" id="ARBA00005122"/>
    </source>
</evidence>
<keyword evidence="13" id="KW-1185">Reference proteome</keyword>
<accession>A0AA38CP37</accession>
<gene>
    <name evidence="12" type="ORF">KI387_011777</name>
</gene>
<dbReference type="GO" id="GO:0016705">
    <property type="term" value="F:oxidoreductase activity, acting on paired donors, with incorporation or reduction of molecular oxygen"/>
    <property type="evidence" value="ECO:0007669"/>
    <property type="project" value="InterPro"/>
</dbReference>
<comment type="caution">
    <text evidence="12">The sequence shown here is derived from an EMBL/GenBank/DDBJ whole genome shotgun (WGS) entry which is preliminary data.</text>
</comment>
<keyword evidence="4" id="KW-0349">Heme</keyword>
<keyword evidence="10" id="KW-0876">Taxol biosynthesis</keyword>
<keyword evidence="7" id="KW-1133">Transmembrane helix</keyword>
<evidence type="ECO:0000256" key="10">
    <source>
        <dbReference type="ARBA" id="ARBA00023059"/>
    </source>
</evidence>
<comment type="pathway">
    <text evidence="3">Alkaloid biosynthesis; taxol biosynthesis.</text>
</comment>
<evidence type="ECO:0000256" key="11">
    <source>
        <dbReference type="ARBA" id="ARBA00023136"/>
    </source>
</evidence>
<dbReference type="AlphaFoldDB" id="A0AA38CP37"/>
<dbReference type="InterPro" id="IPR036396">
    <property type="entry name" value="Cyt_P450_sf"/>
</dbReference>
<evidence type="ECO:0000256" key="6">
    <source>
        <dbReference type="ARBA" id="ARBA00022723"/>
    </source>
</evidence>
<comment type="cofactor">
    <cofactor evidence="1">
        <name>heme</name>
        <dbReference type="ChEBI" id="CHEBI:30413"/>
    </cofactor>
</comment>
<dbReference type="GO" id="GO:0042617">
    <property type="term" value="P:paclitaxel biosynthetic process"/>
    <property type="evidence" value="ECO:0007669"/>
    <property type="project" value="UniProtKB-KW"/>
</dbReference>
<keyword evidence="5" id="KW-0812">Transmembrane</keyword>
<reference evidence="12 13" key="1">
    <citation type="journal article" date="2021" name="Nat. Plants">
        <title>The Taxus genome provides insights into paclitaxel biosynthesis.</title>
        <authorList>
            <person name="Xiong X."/>
            <person name="Gou J."/>
            <person name="Liao Q."/>
            <person name="Li Y."/>
            <person name="Zhou Q."/>
            <person name="Bi G."/>
            <person name="Li C."/>
            <person name="Du R."/>
            <person name="Wang X."/>
            <person name="Sun T."/>
            <person name="Guo L."/>
            <person name="Liang H."/>
            <person name="Lu P."/>
            <person name="Wu Y."/>
            <person name="Zhang Z."/>
            <person name="Ro D.K."/>
            <person name="Shang Y."/>
            <person name="Huang S."/>
            <person name="Yan J."/>
        </authorList>
    </citation>
    <scope>NUCLEOTIDE SEQUENCE [LARGE SCALE GENOMIC DNA]</scope>
    <source>
        <strain evidence="12">Ta-2019</strain>
    </source>
</reference>
<dbReference type="PANTHER" id="PTHR47947">
    <property type="entry name" value="CYTOCHROME P450 82C3-RELATED"/>
    <property type="match status" value="1"/>
</dbReference>
<evidence type="ECO:0000256" key="4">
    <source>
        <dbReference type="ARBA" id="ARBA00022617"/>
    </source>
</evidence>
<dbReference type="PANTHER" id="PTHR47947:SF26">
    <property type="entry name" value="CYTOCHROME P450"/>
    <property type="match status" value="1"/>
</dbReference>
<evidence type="ECO:0008006" key="14">
    <source>
        <dbReference type="Google" id="ProtNLM"/>
    </source>
</evidence>
<keyword evidence="8" id="KW-0560">Oxidoreductase</keyword>
<proteinExistence type="predicted"/>
<evidence type="ECO:0000256" key="8">
    <source>
        <dbReference type="ARBA" id="ARBA00023002"/>
    </source>
</evidence>
<comment type="subcellular location">
    <subcellularLocation>
        <location evidence="2">Membrane</location>
    </subcellularLocation>
</comment>
<evidence type="ECO:0000313" key="12">
    <source>
        <dbReference type="EMBL" id="KAH9300194.1"/>
    </source>
</evidence>
<evidence type="ECO:0000256" key="9">
    <source>
        <dbReference type="ARBA" id="ARBA00023004"/>
    </source>
</evidence>
<dbReference type="Gene3D" id="1.10.630.10">
    <property type="entry name" value="Cytochrome P450"/>
    <property type="match status" value="1"/>
</dbReference>
<dbReference type="EMBL" id="JAHRHJ020000009">
    <property type="protein sequence ID" value="KAH9300194.1"/>
    <property type="molecule type" value="Genomic_DNA"/>
</dbReference>
<evidence type="ECO:0000256" key="5">
    <source>
        <dbReference type="ARBA" id="ARBA00022692"/>
    </source>
</evidence>
<name>A0AA38CP37_TAXCH</name>
<keyword evidence="11" id="KW-0472">Membrane</keyword>
<dbReference type="Proteomes" id="UP000824469">
    <property type="component" value="Unassembled WGS sequence"/>
</dbReference>
<dbReference type="PRINTS" id="PR00385">
    <property type="entry name" value="P450"/>
</dbReference>
<dbReference type="InterPro" id="IPR001128">
    <property type="entry name" value="Cyt_P450"/>
</dbReference>
<keyword evidence="9" id="KW-0408">Iron</keyword>
<evidence type="ECO:0000256" key="7">
    <source>
        <dbReference type="ARBA" id="ARBA00022989"/>
    </source>
</evidence>
<dbReference type="SUPFAM" id="SSF48264">
    <property type="entry name" value="Cytochrome P450"/>
    <property type="match status" value="1"/>
</dbReference>
<dbReference type="PRINTS" id="PR00463">
    <property type="entry name" value="EP450I"/>
</dbReference>
<protein>
    <recommendedName>
        <fullName evidence="14">Cytochrome P450</fullName>
    </recommendedName>
</protein>
<evidence type="ECO:0000313" key="13">
    <source>
        <dbReference type="Proteomes" id="UP000824469"/>
    </source>
</evidence>
<dbReference type="InterPro" id="IPR050651">
    <property type="entry name" value="Plant_Cytochrome_P450_Monoox"/>
</dbReference>
<dbReference type="GO" id="GO:0004497">
    <property type="term" value="F:monooxygenase activity"/>
    <property type="evidence" value="ECO:0007669"/>
    <property type="project" value="InterPro"/>
</dbReference>
<sequence>MLGMIAGRGKGMSRDSEEAAQFKRLVEESFVLTVRFLVGDYVPFLSWVGRDIQAAMKNVFRKVDVFMTELVNDHRHRRRTQVGYRDEDLIDVLISETDSHEIPSDDNDIAVKATAYGLIAPGIDTSSVTIEWALAALLQHPHVLSKAQQELDSRIGRERLVEESDLHKLKYLEAIVKETLRLYPAAPILIPRESIEACVVGGYHVPAGTMVIVNAWKIQRDPAVWKRPTEFDPER</sequence>
<dbReference type="InterPro" id="IPR002401">
    <property type="entry name" value="Cyt_P450_E_grp-I"/>
</dbReference>
<dbReference type="GO" id="GO:0020037">
    <property type="term" value="F:heme binding"/>
    <property type="evidence" value="ECO:0007669"/>
    <property type="project" value="InterPro"/>
</dbReference>
<dbReference type="Pfam" id="PF00067">
    <property type="entry name" value="p450"/>
    <property type="match status" value="1"/>
</dbReference>
<organism evidence="12 13">
    <name type="scientific">Taxus chinensis</name>
    <name type="common">Chinese yew</name>
    <name type="synonym">Taxus wallichiana var. chinensis</name>
    <dbReference type="NCBI Taxonomy" id="29808"/>
    <lineage>
        <taxon>Eukaryota</taxon>
        <taxon>Viridiplantae</taxon>
        <taxon>Streptophyta</taxon>
        <taxon>Embryophyta</taxon>
        <taxon>Tracheophyta</taxon>
        <taxon>Spermatophyta</taxon>
        <taxon>Pinopsida</taxon>
        <taxon>Pinidae</taxon>
        <taxon>Conifers II</taxon>
        <taxon>Cupressales</taxon>
        <taxon>Taxaceae</taxon>
        <taxon>Taxus</taxon>
    </lineage>
</organism>
<evidence type="ECO:0000256" key="2">
    <source>
        <dbReference type="ARBA" id="ARBA00004370"/>
    </source>
</evidence>
<dbReference type="GO" id="GO:0005506">
    <property type="term" value="F:iron ion binding"/>
    <property type="evidence" value="ECO:0007669"/>
    <property type="project" value="InterPro"/>
</dbReference>
<dbReference type="GO" id="GO:0016020">
    <property type="term" value="C:membrane"/>
    <property type="evidence" value="ECO:0007669"/>
    <property type="project" value="UniProtKB-SubCell"/>
</dbReference>
<keyword evidence="6" id="KW-0479">Metal-binding</keyword>
<feature type="non-terminal residue" evidence="12">
    <location>
        <position position="235"/>
    </location>
</feature>
<evidence type="ECO:0000256" key="1">
    <source>
        <dbReference type="ARBA" id="ARBA00001971"/>
    </source>
</evidence>
<dbReference type="OMA" id="NHYGISH"/>